<keyword evidence="1" id="KW-1133">Transmembrane helix</keyword>
<evidence type="ECO:0008006" key="4">
    <source>
        <dbReference type="Google" id="ProtNLM"/>
    </source>
</evidence>
<feature type="transmembrane region" description="Helical" evidence="1">
    <location>
        <begin position="83"/>
        <end position="105"/>
    </location>
</feature>
<organism evidence="2 3">
    <name type="scientific">Methanobacterium lacus (strain AL-21)</name>
    <dbReference type="NCBI Taxonomy" id="877455"/>
    <lineage>
        <taxon>Archaea</taxon>
        <taxon>Methanobacteriati</taxon>
        <taxon>Methanobacteriota</taxon>
        <taxon>Methanomada group</taxon>
        <taxon>Methanobacteria</taxon>
        <taxon>Methanobacteriales</taxon>
        <taxon>Methanobacteriaceae</taxon>
        <taxon>Methanobacterium</taxon>
    </lineage>
</organism>
<proteinExistence type="predicted"/>
<keyword evidence="3" id="KW-1185">Reference proteome</keyword>
<sequence precursor="true">MEKRPIGISFVSVLVFVVALISLVVGISLFVVGTPLDLLWTVKSSLSLSIRGTLVGNIFGIFLLLLGTVLMASGYGLLKGNKIAWWAVIVIFMVNAVGDLASVIMGNIDSISGVIIVGILVLYLTRPHVRSYFKI</sequence>
<feature type="transmembrane region" description="Helical" evidence="1">
    <location>
        <begin position="111"/>
        <end position="129"/>
    </location>
</feature>
<evidence type="ECO:0000256" key="1">
    <source>
        <dbReference type="SAM" id="Phobius"/>
    </source>
</evidence>
<accession>F0T847</accession>
<keyword evidence="1" id="KW-0812">Transmembrane</keyword>
<feature type="transmembrane region" description="Helical" evidence="1">
    <location>
        <begin position="7"/>
        <end position="32"/>
    </location>
</feature>
<name>F0T847_METLA</name>
<reference evidence="2 3" key="2">
    <citation type="journal article" date="2014" name="Int. J. Syst. Evol. Microbiol.">
        <title>Methanobacterium paludis sp. nov. and a novel strain of Methanobacterium lacus isolated from northern peatlands.</title>
        <authorList>
            <person name="Cadillo-Quiroz H."/>
            <person name="Brauer S.L."/>
            <person name="Goodson N."/>
            <person name="Yavitt J.B."/>
            <person name="Zinder S.H."/>
        </authorList>
    </citation>
    <scope>NUCLEOTIDE SEQUENCE [LARGE SCALE GENOMIC DNA]</scope>
    <source>
        <strain evidence="2 3">AL-21</strain>
    </source>
</reference>
<reference evidence="3" key="1">
    <citation type="submission" date="2011-02" db="EMBL/GenBank/DDBJ databases">
        <title>Complete sequence of Methanobacterium sp. AL-21.</title>
        <authorList>
            <consortium name="US DOE Joint Genome Institute"/>
            <person name="Lucas S."/>
            <person name="Copeland A."/>
            <person name="Lapidus A."/>
            <person name="Cheng J.-F."/>
            <person name="Goodwin L."/>
            <person name="Pitluck S."/>
            <person name="Chertkov O."/>
            <person name="Detter J.C."/>
            <person name="Han C."/>
            <person name="Tapia R."/>
            <person name="Land M."/>
            <person name="Hauser L."/>
            <person name="Kyrpides N."/>
            <person name="Ivanova N."/>
            <person name="Mikhailova N."/>
            <person name="Pagani I."/>
            <person name="Cadillo-Quiroz H."/>
            <person name="Imachi H."/>
            <person name="Zinder S."/>
            <person name="Liu W."/>
            <person name="Woyke T."/>
        </authorList>
    </citation>
    <scope>NUCLEOTIDE SEQUENCE [LARGE SCALE GENOMIC DNA]</scope>
    <source>
        <strain evidence="3">AL-21</strain>
    </source>
</reference>
<dbReference type="KEGG" id="mel:Metbo_1435"/>
<evidence type="ECO:0000313" key="2">
    <source>
        <dbReference type="EMBL" id="ADZ09673.1"/>
    </source>
</evidence>
<keyword evidence="1" id="KW-0472">Membrane</keyword>
<dbReference type="eggNOG" id="arCOG09752">
    <property type="taxonomic scope" value="Archaea"/>
</dbReference>
<feature type="transmembrane region" description="Helical" evidence="1">
    <location>
        <begin position="52"/>
        <end position="71"/>
    </location>
</feature>
<gene>
    <name evidence="2" type="ordered locus">Metbo_1435</name>
</gene>
<dbReference type="HOGENOM" id="CLU_119855_0_0_2"/>
<evidence type="ECO:0000313" key="3">
    <source>
        <dbReference type="Proteomes" id="UP000007490"/>
    </source>
</evidence>
<dbReference type="EMBL" id="CP002551">
    <property type="protein sequence ID" value="ADZ09673.1"/>
    <property type="molecule type" value="Genomic_DNA"/>
</dbReference>
<dbReference type="GeneID" id="10277886"/>
<protein>
    <recommendedName>
        <fullName evidence="4">DUF4383 domain-containing protein</fullName>
    </recommendedName>
</protein>
<dbReference type="Proteomes" id="UP000007490">
    <property type="component" value="Chromosome"/>
</dbReference>
<dbReference type="RefSeq" id="WP_013645024.1">
    <property type="nucleotide sequence ID" value="NC_015216.1"/>
</dbReference>
<dbReference type="AlphaFoldDB" id="F0T847"/>